<evidence type="ECO:0000256" key="5">
    <source>
        <dbReference type="ARBA" id="ARBA00023002"/>
    </source>
</evidence>
<comment type="caution">
    <text evidence="9">The sequence shown here is derived from an EMBL/GenBank/DDBJ whole genome shotgun (WGS) entry which is preliminary data.</text>
</comment>
<sequence>MRALRLEAFHDLRVVSIPDPAPGPDEVLLEVAATGICGSDVHGFTGANGRRHPGQVMGHEASGRIIALGAEVDPALVPLGAGATFSPFVLGPAELARWAGREQHCPARRLIGTDPGIIGAFAERMVVPARNLALLPEDVPLHLGALVEPLAVAMHAVRRGLADLAGGPGDPAQTRVLVLGGGPIGQSVVLALAASLPGAASTGRVLISEPDADRRDLCARLGAEVLDPARGPILAQLAARGGPVDLAIDAVGLSATLADALGATRPEASIVLVGMGAQELRLPAYEISTRERSIRGAYTYSAAGFAEAAAWAGAQGHSLDPLVSRRIGLDEAPQAFAELAAGGGPAGKILVEPGR</sequence>
<evidence type="ECO:0000256" key="3">
    <source>
        <dbReference type="ARBA" id="ARBA00022723"/>
    </source>
</evidence>
<feature type="domain" description="Alcohol dehydrogenase-like N-terminal" evidence="8">
    <location>
        <begin position="23"/>
        <end position="137"/>
    </location>
</feature>
<dbReference type="SUPFAM" id="SSF50129">
    <property type="entry name" value="GroES-like"/>
    <property type="match status" value="1"/>
</dbReference>
<evidence type="ECO:0000256" key="4">
    <source>
        <dbReference type="ARBA" id="ARBA00022833"/>
    </source>
</evidence>
<comment type="cofactor">
    <cofactor evidence="1 6">
        <name>Zn(2+)</name>
        <dbReference type="ChEBI" id="CHEBI:29105"/>
    </cofactor>
</comment>
<dbReference type="Gene3D" id="3.90.180.10">
    <property type="entry name" value="Medium-chain alcohol dehydrogenases, catalytic domain"/>
    <property type="match status" value="1"/>
</dbReference>
<dbReference type="InterPro" id="IPR002328">
    <property type="entry name" value="ADH_Zn_CS"/>
</dbReference>
<evidence type="ECO:0000313" key="10">
    <source>
        <dbReference type="Proteomes" id="UP001589793"/>
    </source>
</evidence>
<dbReference type="Pfam" id="PF00107">
    <property type="entry name" value="ADH_zinc_N"/>
    <property type="match status" value="1"/>
</dbReference>
<keyword evidence="3 6" id="KW-0479">Metal-binding</keyword>
<reference evidence="9 10" key="1">
    <citation type="submission" date="2024-09" db="EMBL/GenBank/DDBJ databases">
        <authorList>
            <person name="Sun Q."/>
            <person name="Mori K."/>
        </authorList>
    </citation>
    <scope>NUCLEOTIDE SEQUENCE [LARGE SCALE GENOMIC DNA]</scope>
    <source>
        <strain evidence="9 10">CICC 10874</strain>
    </source>
</reference>
<keyword evidence="4 6" id="KW-0862">Zinc</keyword>
<dbReference type="RefSeq" id="WP_376982926.1">
    <property type="nucleotide sequence ID" value="NZ_JBHLSV010000032.1"/>
</dbReference>
<dbReference type="PANTHER" id="PTHR43161">
    <property type="entry name" value="SORBITOL DEHYDROGENASE"/>
    <property type="match status" value="1"/>
</dbReference>
<dbReference type="InterPro" id="IPR013154">
    <property type="entry name" value="ADH-like_N"/>
</dbReference>
<evidence type="ECO:0000259" key="7">
    <source>
        <dbReference type="Pfam" id="PF00107"/>
    </source>
</evidence>
<dbReference type="InterPro" id="IPR036291">
    <property type="entry name" value="NAD(P)-bd_dom_sf"/>
</dbReference>
<evidence type="ECO:0000259" key="8">
    <source>
        <dbReference type="Pfam" id="PF08240"/>
    </source>
</evidence>
<evidence type="ECO:0000313" key="9">
    <source>
        <dbReference type="EMBL" id="MFC0675888.1"/>
    </source>
</evidence>
<evidence type="ECO:0000256" key="1">
    <source>
        <dbReference type="ARBA" id="ARBA00001947"/>
    </source>
</evidence>
<gene>
    <name evidence="9" type="ORF">ACFFF6_18210</name>
</gene>
<organism evidence="9 10">
    <name type="scientific">Brachybacterium hainanense</name>
    <dbReference type="NCBI Taxonomy" id="1541174"/>
    <lineage>
        <taxon>Bacteria</taxon>
        <taxon>Bacillati</taxon>
        <taxon>Actinomycetota</taxon>
        <taxon>Actinomycetes</taxon>
        <taxon>Micrococcales</taxon>
        <taxon>Dermabacteraceae</taxon>
        <taxon>Brachybacterium</taxon>
    </lineage>
</organism>
<evidence type="ECO:0000256" key="6">
    <source>
        <dbReference type="RuleBase" id="RU361277"/>
    </source>
</evidence>
<feature type="domain" description="Alcohol dehydrogenase-like C-terminal" evidence="7">
    <location>
        <begin position="196"/>
        <end position="311"/>
    </location>
</feature>
<dbReference type="Proteomes" id="UP001589793">
    <property type="component" value="Unassembled WGS sequence"/>
</dbReference>
<dbReference type="InterPro" id="IPR011032">
    <property type="entry name" value="GroES-like_sf"/>
</dbReference>
<name>A0ABV6RFU3_9MICO</name>
<keyword evidence="5" id="KW-0560">Oxidoreductase</keyword>
<dbReference type="Gene3D" id="3.40.50.720">
    <property type="entry name" value="NAD(P)-binding Rossmann-like Domain"/>
    <property type="match status" value="1"/>
</dbReference>
<accession>A0ABV6RFU3</accession>
<dbReference type="PROSITE" id="PS00059">
    <property type="entry name" value="ADH_ZINC"/>
    <property type="match status" value="1"/>
</dbReference>
<keyword evidence="10" id="KW-1185">Reference proteome</keyword>
<dbReference type="SUPFAM" id="SSF51735">
    <property type="entry name" value="NAD(P)-binding Rossmann-fold domains"/>
    <property type="match status" value="1"/>
</dbReference>
<comment type="similarity">
    <text evidence="2 6">Belongs to the zinc-containing alcohol dehydrogenase family.</text>
</comment>
<dbReference type="EMBL" id="JBHLSV010000032">
    <property type="protein sequence ID" value="MFC0675888.1"/>
    <property type="molecule type" value="Genomic_DNA"/>
</dbReference>
<proteinExistence type="inferred from homology"/>
<dbReference type="InterPro" id="IPR013149">
    <property type="entry name" value="ADH-like_C"/>
</dbReference>
<dbReference type="Pfam" id="PF08240">
    <property type="entry name" value="ADH_N"/>
    <property type="match status" value="1"/>
</dbReference>
<evidence type="ECO:0000256" key="2">
    <source>
        <dbReference type="ARBA" id="ARBA00008072"/>
    </source>
</evidence>
<protein>
    <submittedName>
        <fullName evidence="9">Zinc-binding dehydrogenase</fullName>
    </submittedName>
</protein>